<dbReference type="Proteomes" id="UP000185469">
    <property type="component" value="Chromosome"/>
</dbReference>
<evidence type="ECO:0000259" key="2">
    <source>
        <dbReference type="PROSITE" id="PS51480"/>
    </source>
</evidence>
<dbReference type="KEGG" id="csph:CSPHI_04805"/>
<dbReference type="InterPro" id="IPR036117">
    <property type="entry name" value="DhaL_dom_sf"/>
</dbReference>
<protein>
    <recommendedName>
        <fullName evidence="2">DhaL domain-containing protein</fullName>
    </recommendedName>
</protein>
<dbReference type="InterPro" id="IPR004007">
    <property type="entry name" value="DhaL_dom"/>
</dbReference>
<evidence type="ECO:0000256" key="1">
    <source>
        <dbReference type="SAM" id="MobiDB-lite"/>
    </source>
</evidence>
<dbReference type="InterPro" id="IPR048394">
    <property type="entry name" value="FakA-like_M"/>
</dbReference>
<keyword evidence="4" id="KW-1185">Reference proteome</keyword>
<dbReference type="PANTHER" id="PTHR33434">
    <property type="entry name" value="DEGV DOMAIN-CONTAINING PROTEIN DR_1986-RELATED"/>
    <property type="match status" value="1"/>
</dbReference>
<dbReference type="STRING" id="1437874.CSPHI_04805"/>
<reference evidence="3 4" key="1">
    <citation type="submission" date="2014-08" db="EMBL/GenBank/DDBJ databases">
        <title>Complete genome sequence of Corynebacterium sphenisci CECT 5990(T) (=DSM 44792(T)), isolated from healthy wild penguins.</title>
        <authorList>
            <person name="Ruckert C."/>
            <person name="Albersmeier A."/>
            <person name="Winkler A."/>
            <person name="Kalinowski J."/>
        </authorList>
    </citation>
    <scope>NUCLEOTIDE SEQUENCE [LARGE SCALE GENOMIC DNA]</scope>
    <source>
        <strain evidence="3 4">DSM 44792</strain>
    </source>
</reference>
<sequence>MGETRTIDGAGLLGWARRSVAALRRRREEINELNVFPVPDSDTGSNMAATMGAALAAAEDAAAAAGGDAAAATREIGAALAKGAVHGARGNSGTVLSQVLRAIAEAARAGRIDGADVRRALAQAVDLVDRAIADPVEGTILTVLREAAAAAGATGSADARAVVEAAAEASRVALAQTPSQLAVLREAGVVDAGGAGLVLLLDALADELGAAVPAAPALRVGHAGHAGRPGPAPRGARPDPGGHGRAGGRLEVMFHLPGEPGTEDLLRERLAGLGDSLVLAGDAEGGTMVHIHTADAGAVLEAALELGRPGSIRIEILDEAAVPEAPSRVVLALVAPGPLAELMGSSGARPVHPGADPVAAVREAIAGCAPEVEIVLLPNGLVGNRGLVEIELAAHSGGRTLAIISAPTAANGLAALAVHDPELPLAVDAYAMGEAAAGVRTAELTRAAGPGLTAAGPCAAGDVLAEVGGDILVVAPDLATALPRTVDLMLRSGGELVTLLLGDGAAAELAAALRAHLGRSAPGVDVAAYAAEGIGSLILLGVE</sequence>
<evidence type="ECO:0000313" key="3">
    <source>
        <dbReference type="EMBL" id="APT90472.1"/>
    </source>
</evidence>
<feature type="compositionally biased region" description="Low complexity" evidence="1">
    <location>
        <begin position="222"/>
        <end position="235"/>
    </location>
</feature>
<name>A0A1L7CXF7_9CORY</name>
<dbReference type="SMART" id="SM01121">
    <property type="entry name" value="Dak1_2"/>
    <property type="match status" value="1"/>
</dbReference>
<dbReference type="Pfam" id="PF02734">
    <property type="entry name" value="Dak2"/>
    <property type="match status" value="1"/>
</dbReference>
<feature type="domain" description="DhaL" evidence="2">
    <location>
        <begin position="10"/>
        <end position="206"/>
    </location>
</feature>
<dbReference type="EMBL" id="CP009248">
    <property type="protein sequence ID" value="APT90472.1"/>
    <property type="molecule type" value="Genomic_DNA"/>
</dbReference>
<dbReference type="Pfam" id="PF13684">
    <property type="entry name" value="FakA-like_C"/>
    <property type="match status" value="1"/>
</dbReference>
<dbReference type="PROSITE" id="PS51480">
    <property type="entry name" value="DHAL"/>
    <property type="match status" value="1"/>
</dbReference>
<evidence type="ECO:0000313" key="4">
    <source>
        <dbReference type="Proteomes" id="UP000185469"/>
    </source>
</evidence>
<dbReference type="GO" id="GO:0006071">
    <property type="term" value="P:glycerol metabolic process"/>
    <property type="evidence" value="ECO:0007669"/>
    <property type="project" value="InterPro"/>
</dbReference>
<organism evidence="3 4">
    <name type="scientific">Corynebacterium sphenisci DSM 44792</name>
    <dbReference type="NCBI Taxonomy" id="1437874"/>
    <lineage>
        <taxon>Bacteria</taxon>
        <taxon>Bacillati</taxon>
        <taxon>Actinomycetota</taxon>
        <taxon>Actinomycetes</taxon>
        <taxon>Mycobacteriales</taxon>
        <taxon>Corynebacteriaceae</taxon>
        <taxon>Corynebacterium</taxon>
    </lineage>
</organism>
<dbReference type="Gene3D" id="1.25.40.340">
    <property type="match status" value="1"/>
</dbReference>
<proteinExistence type="predicted"/>
<accession>A0A1L7CXF7</accession>
<dbReference type="PANTHER" id="PTHR33434:SF4">
    <property type="entry name" value="PHOSPHATASE PROTEIN"/>
    <property type="match status" value="1"/>
</dbReference>
<dbReference type="GO" id="GO:0004371">
    <property type="term" value="F:glycerone kinase activity"/>
    <property type="evidence" value="ECO:0007669"/>
    <property type="project" value="InterPro"/>
</dbReference>
<gene>
    <name evidence="3" type="ORF">CSPHI_04805</name>
</gene>
<dbReference type="SMART" id="SM01120">
    <property type="entry name" value="Dak2"/>
    <property type="match status" value="1"/>
</dbReference>
<dbReference type="Pfam" id="PF21645">
    <property type="entry name" value="FakA-like_M"/>
    <property type="match status" value="1"/>
</dbReference>
<dbReference type="AlphaFoldDB" id="A0A1L7CXF7"/>
<dbReference type="RefSeq" id="WP_075691723.1">
    <property type="nucleotide sequence ID" value="NZ_CP009248.1"/>
</dbReference>
<dbReference type="OrthoDB" id="9760324at2"/>
<dbReference type="InterPro" id="IPR033470">
    <property type="entry name" value="FakA-like_C"/>
</dbReference>
<dbReference type="SUPFAM" id="SSF101473">
    <property type="entry name" value="DhaL-like"/>
    <property type="match status" value="1"/>
</dbReference>
<dbReference type="InterPro" id="IPR050270">
    <property type="entry name" value="DegV_domain_contain"/>
</dbReference>
<feature type="region of interest" description="Disordered" evidence="1">
    <location>
        <begin position="222"/>
        <end position="248"/>
    </location>
</feature>